<evidence type="ECO:0000313" key="3">
    <source>
        <dbReference type="EMBL" id="MCW1923169.1"/>
    </source>
</evidence>
<dbReference type="RefSeq" id="WP_264487275.1">
    <property type="nucleotide sequence ID" value="NZ_JAPDDT010000004.1"/>
</dbReference>
<organism evidence="3 4">
    <name type="scientific">Luteolibacter arcticus</name>
    <dbReference type="NCBI Taxonomy" id="1581411"/>
    <lineage>
        <taxon>Bacteria</taxon>
        <taxon>Pseudomonadati</taxon>
        <taxon>Verrucomicrobiota</taxon>
        <taxon>Verrucomicrobiia</taxon>
        <taxon>Verrucomicrobiales</taxon>
        <taxon>Verrucomicrobiaceae</taxon>
        <taxon>Luteolibacter</taxon>
    </lineage>
</organism>
<dbReference type="SUPFAM" id="SSF54106">
    <property type="entry name" value="LysM domain"/>
    <property type="match status" value="1"/>
</dbReference>
<sequence>MQSRWLLLPAASLSLFLNSCVNGGGGLAGASNPSGTGPFDSRGNYVEAWADNPSAWRKGNTEIVEAVPDRPAADVPVTTQQTPVLVVNETPETVRTTTTVVYKKPTPGSSASLPKPKTTTTVVKTTTKPKTSTAVAKSTPKPTVKKQVVSKSKPKSARHTVRSGENLYNIAKRYGTSVSAIQKANGVKGATIRPGQALVIPR</sequence>
<feature type="domain" description="LysM" evidence="2">
    <location>
        <begin position="157"/>
        <end position="200"/>
    </location>
</feature>
<dbReference type="EMBL" id="JAPDDT010000004">
    <property type="protein sequence ID" value="MCW1923169.1"/>
    <property type="molecule type" value="Genomic_DNA"/>
</dbReference>
<evidence type="ECO:0000313" key="4">
    <source>
        <dbReference type="Proteomes" id="UP001320876"/>
    </source>
</evidence>
<dbReference type="CDD" id="cd00118">
    <property type="entry name" value="LysM"/>
    <property type="match status" value="1"/>
</dbReference>
<dbReference type="SMART" id="SM00257">
    <property type="entry name" value="LysM"/>
    <property type="match status" value="1"/>
</dbReference>
<dbReference type="InterPro" id="IPR018392">
    <property type="entry name" value="LysM"/>
</dbReference>
<protein>
    <submittedName>
        <fullName evidence="3">LysM peptidoglycan-binding domain-containing protein</fullName>
    </submittedName>
</protein>
<dbReference type="PROSITE" id="PS51782">
    <property type="entry name" value="LYSM"/>
    <property type="match status" value="1"/>
</dbReference>
<name>A0ABT3GI45_9BACT</name>
<dbReference type="PANTHER" id="PTHR33734">
    <property type="entry name" value="LYSM DOMAIN-CONTAINING GPI-ANCHORED PROTEIN 2"/>
    <property type="match status" value="1"/>
</dbReference>
<evidence type="ECO:0000259" key="2">
    <source>
        <dbReference type="PROSITE" id="PS51782"/>
    </source>
</evidence>
<dbReference type="PANTHER" id="PTHR33734:SF22">
    <property type="entry name" value="MEMBRANE-BOUND LYTIC MUREIN TRANSGLYCOSYLASE D"/>
    <property type="match status" value="1"/>
</dbReference>
<dbReference type="Proteomes" id="UP001320876">
    <property type="component" value="Unassembled WGS sequence"/>
</dbReference>
<comment type="caution">
    <text evidence="3">The sequence shown here is derived from an EMBL/GenBank/DDBJ whole genome shotgun (WGS) entry which is preliminary data.</text>
</comment>
<accession>A0ABT3GI45</accession>
<dbReference type="Gene3D" id="3.10.350.10">
    <property type="entry name" value="LysM domain"/>
    <property type="match status" value="1"/>
</dbReference>
<reference evidence="3 4" key="1">
    <citation type="submission" date="2022-10" db="EMBL/GenBank/DDBJ databases">
        <title>Luteolibacter arcticus strain CCTCC AB 2014275, whole genome shotgun sequencing project.</title>
        <authorList>
            <person name="Zhao G."/>
            <person name="Shen L."/>
        </authorList>
    </citation>
    <scope>NUCLEOTIDE SEQUENCE [LARGE SCALE GENOMIC DNA]</scope>
    <source>
        <strain evidence="3 4">CCTCC AB 2014275</strain>
    </source>
</reference>
<feature type="chain" id="PRO_5045603226" evidence="1">
    <location>
        <begin position="24"/>
        <end position="202"/>
    </location>
</feature>
<keyword evidence="1" id="KW-0732">Signal</keyword>
<dbReference type="InterPro" id="IPR036779">
    <property type="entry name" value="LysM_dom_sf"/>
</dbReference>
<keyword evidence="4" id="KW-1185">Reference proteome</keyword>
<proteinExistence type="predicted"/>
<evidence type="ECO:0000256" key="1">
    <source>
        <dbReference type="SAM" id="SignalP"/>
    </source>
</evidence>
<feature type="signal peptide" evidence="1">
    <location>
        <begin position="1"/>
        <end position="23"/>
    </location>
</feature>
<gene>
    <name evidence="3" type="ORF">OKA05_11450</name>
</gene>
<dbReference type="Pfam" id="PF01476">
    <property type="entry name" value="LysM"/>
    <property type="match status" value="1"/>
</dbReference>